<organism evidence="1">
    <name type="scientific">marine sediment metagenome</name>
    <dbReference type="NCBI Taxonomy" id="412755"/>
    <lineage>
        <taxon>unclassified sequences</taxon>
        <taxon>metagenomes</taxon>
        <taxon>ecological metagenomes</taxon>
    </lineage>
</organism>
<evidence type="ECO:0000313" key="1">
    <source>
        <dbReference type="EMBL" id="KKL95233.1"/>
    </source>
</evidence>
<gene>
    <name evidence="1" type="ORF">LCGC14_1856670</name>
</gene>
<reference evidence="1" key="1">
    <citation type="journal article" date="2015" name="Nature">
        <title>Complex archaea that bridge the gap between prokaryotes and eukaryotes.</title>
        <authorList>
            <person name="Spang A."/>
            <person name="Saw J.H."/>
            <person name="Jorgensen S.L."/>
            <person name="Zaremba-Niedzwiedzka K."/>
            <person name="Martijn J."/>
            <person name="Lind A.E."/>
            <person name="van Eijk R."/>
            <person name="Schleper C."/>
            <person name="Guy L."/>
            <person name="Ettema T.J."/>
        </authorList>
    </citation>
    <scope>NUCLEOTIDE SEQUENCE</scope>
</reference>
<protein>
    <submittedName>
        <fullName evidence="1">Uncharacterized protein</fullName>
    </submittedName>
</protein>
<sequence>MRKLKCVKCGTLLSPFHRLQVHQQEGKELYEIECPNPHCRFANIVSKEFYFLMKEDFTHKPPYPIELTNKLPGEANVIFNSMDRTGISWVVRRLEWLHKEMFGVDIDYYPEISRVIASRKRFPLPEGWYNVYECDPQQLLDRGYDKVISVQRPLRIMYRVLAMYYKPELSYKECRENHPNYFKTIDKYYKIVYGKVDEIDDNRFINIHLADLNNRTVAYFDKLMDFLNYPKEHRPGIFPVNPPNRNWQCWSTTLEENEPIGAKLRQMRDDFGDIFGREEKDVILFLEDLDKVLQKWELKRRSVLEPV</sequence>
<proteinExistence type="predicted"/>
<dbReference type="EMBL" id="LAZR01018728">
    <property type="protein sequence ID" value="KKL95233.1"/>
    <property type="molecule type" value="Genomic_DNA"/>
</dbReference>
<name>A0A0F9G956_9ZZZZ</name>
<dbReference type="AlphaFoldDB" id="A0A0F9G956"/>
<accession>A0A0F9G956</accession>
<comment type="caution">
    <text evidence="1">The sequence shown here is derived from an EMBL/GenBank/DDBJ whole genome shotgun (WGS) entry which is preliminary data.</text>
</comment>